<dbReference type="InterPro" id="IPR025295">
    <property type="entry name" value="eCIS_core_dom"/>
</dbReference>
<proteinExistence type="predicted"/>
<dbReference type="EMBL" id="JAQQXR010000001">
    <property type="protein sequence ID" value="MDC8756947.1"/>
    <property type="molecule type" value="Genomic_DNA"/>
</dbReference>
<organism evidence="3 4">
    <name type="scientific">Janthinobacterium fluminis</name>
    <dbReference type="NCBI Taxonomy" id="2987524"/>
    <lineage>
        <taxon>Bacteria</taxon>
        <taxon>Pseudomonadati</taxon>
        <taxon>Pseudomonadota</taxon>
        <taxon>Betaproteobacteria</taxon>
        <taxon>Burkholderiales</taxon>
        <taxon>Oxalobacteraceae</taxon>
        <taxon>Janthinobacterium</taxon>
    </lineage>
</organism>
<comment type="caution">
    <text evidence="3">The sequence shown here is derived from an EMBL/GenBank/DDBJ whole genome shotgun (WGS) entry which is preliminary data.</text>
</comment>
<feature type="region of interest" description="Disordered" evidence="1">
    <location>
        <begin position="85"/>
        <end position="105"/>
    </location>
</feature>
<reference evidence="3 4" key="1">
    <citation type="submission" date="2022-10" db="EMBL/GenBank/DDBJ databases">
        <title>Janthinobacterium sp. hw3 Genome sequencing.</title>
        <authorList>
            <person name="Park S."/>
        </authorList>
    </citation>
    <scope>NUCLEOTIDE SEQUENCE [LARGE SCALE GENOMIC DNA]</scope>
    <source>
        <strain evidence="4">hw3</strain>
    </source>
</reference>
<protein>
    <submittedName>
        <fullName evidence="3">DUF4157 domain-containing protein</fullName>
    </submittedName>
</protein>
<keyword evidence="4" id="KW-1185">Reference proteome</keyword>
<gene>
    <name evidence="3" type="ORF">OIK44_05015</name>
</gene>
<dbReference type="Proteomes" id="UP001221208">
    <property type="component" value="Unassembled WGS sequence"/>
</dbReference>
<evidence type="ECO:0000256" key="1">
    <source>
        <dbReference type="SAM" id="MobiDB-lite"/>
    </source>
</evidence>
<dbReference type="RefSeq" id="WP_273669601.1">
    <property type="nucleotide sequence ID" value="NZ_JAQQXR010000001.1"/>
</dbReference>
<feature type="domain" description="eCIS core" evidence="2">
    <location>
        <begin position="125"/>
        <end position="190"/>
    </location>
</feature>
<sequence>MKTPAPLTAEQTHRQAATLARPVSQRFGDPLAAFDNGRPEALAQLRLQEAAGKSAQTAQLKRMQAKMYDSSRVAQMMAMAGCMDKDARQAAQRQAEEEEEPLQARQDGALQLKEGAPEKPNNTGLPNQLKTGIESLSGMSMDHVQVHYNSSQPAQLNALAYAQGSDIHVAPGQEQHLPHEAWHVVQQAQGRVQPTTQMKTGVPVNDDVGLETEADVMGARAAAHVGDSAAPLR</sequence>
<evidence type="ECO:0000313" key="3">
    <source>
        <dbReference type="EMBL" id="MDC8756947.1"/>
    </source>
</evidence>
<evidence type="ECO:0000259" key="2">
    <source>
        <dbReference type="Pfam" id="PF13699"/>
    </source>
</evidence>
<accession>A0ABT5JW37</accession>
<evidence type="ECO:0000313" key="4">
    <source>
        <dbReference type="Proteomes" id="UP001221208"/>
    </source>
</evidence>
<name>A0ABT5JW37_9BURK</name>
<dbReference type="Pfam" id="PF13699">
    <property type="entry name" value="eCIS_core"/>
    <property type="match status" value="1"/>
</dbReference>